<comment type="caution">
    <text evidence="2">The sequence shown here is derived from an EMBL/GenBank/DDBJ whole genome shotgun (WGS) entry which is preliminary data.</text>
</comment>
<protein>
    <submittedName>
        <fullName evidence="2">Putative repeat protein (TIGR01451 family)</fullName>
    </submittedName>
</protein>
<dbReference type="AlphaFoldDB" id="A0A840F9X5"/>
<keyword evidence="3" id="KW-1185">Reference proteome</keyword>
<dbReference type="EMBL" id="JACIEV010000001">
    <property type="protein sequence ID" value="MBB4152574.1"/>
    <property type="molecule type" value="Genomic_DNA"/>
</dbReference>
<organism evidence="2 3">
    <name type="scientific">Sphingomonas jinjuensis</name>
    <dbReference type="NCBI Taxonomy" id="535907"/>
    <lineage>
        <taxon>Bacteria</taxon>
        <taxon>Pseudomonadati</taxon>
        <taxon>Pseudomonadota</taxon>
        <taxon>Alphaproteobacteria</taxon>
        <taxon>Sphingomonadales</taxon>
        <taxon>Sphingomonadaceae</taxon>
        <taxon>Sphingomonas</taxon>
    </lineage>
</organism>
<proteinExistence type="predicted"/>
<dbReference type="RefSeq" id="WP_183982129.1">
    <property type="nucleotide sequence ID" value="NZ_JACIEV010000001.1"/>
</dbReference>
<feature type="chain" id="PRO_5032750035" evidence="1">
    <location>
        <begin position="19"/>
        <end position="131"/>
    </location>
</feature>
<accession>A0A840F9X5</accession>
<feature type="signal peptide" evidence="1">
    <location>
        <begin position="1"/>
        <end position="18"/>
    </location>
</feature>
<dbReference type="Proteomes" id="UP000529795">
    <property type="component" value="Unassembled WGS sequence"/>
</dbReference>
<evidence type="ECO:0000313" key="2">
    <source>
        <dbReference type="EMBL" id="MBB4152574.1"/>
    </source>
</evidence>
<name>A0A840F9X5_9SPHN</name>
<evidence type="ECO:0000313" key="3">
    <source>
        <dbReference type="Proteomes" id="UP000529795"/>
    </source>
</evidence>
<keyword evidence="1" id="KW-0732">Signal</keyword>
<evidence type="ECO:0000256" key="1">
    <source>
        <dbReference type="SAM" id="SignalP"/>
    </source>
</evidence>
<gene>
    <name evidence="2" type="ORF">GGQ80_000450</name>
</gene>
<sequence>MPLILAVLSLLAATPTQAAPPAGPLSITTRMMVEQRVAAADGTTRTRLVPATRVVPGDRVTIVVAYRNTGTAPIADLVLANPVPPSTVYRGPAAGSPAPDLVANGSQVRWRLTRPVAPGGGGELGFTAIVR</sequence>
<reference evidence="2 3" key="1">
    <citation type="submission" date="2020-08" db="EMBL/GenBank/DDBJ databases">
        <title>Genomic Encyclopedia of Type Strains, Phase IV (KMG-IV): sequencing the most valuable type-strain genomes for metagenomic binning, comparative biology and taxonomic classification.</title>
        <authorList>
            <person name="Goeker M."/>
        </authorList>
    </citation>
    <scope>NUCLEOTIDE SEQUENCE [LARGE SCALE GENOMIC DNA]</scope>
    <source>
        <strain evidence="2 3">YC6723</strain>
    </source>
</reference>